<evidence type="ECO:0000256" key="1">
    <source>
        <dbReference type="ARBA" id="ARBA00004370"/>
    </source>
</evidence>
<sequence>MSAIWVGTTPGLVIWDLDLMKEILSNKSGHFRIPPPPNPYMKMLPQGVTILDGEKWAQHRSIINPAFHLEKLKAMIPAFLVSCTEMIKKWEMFIGDRVSYEIDVWPELQELTGDIISRTALGSNYIEGQRIFQLQREQIALILELSQMPYIPGFRFLPTKKNKHVKHLDVQIKALLRDLIKKKELAIRMRDCRIDDLLGLMLQSNCSDQQTHVNDSRFKGLTTEEVMEECKLFYFVGHESTSVLLTWTMVLLAMNPIWQDRAREEVLKILGRSAPNFESIGELKIINIILHEILRLYPSVPIQYRYTYRRSKIGGVSLPAGANLLLPTLLVNHDPEIWGTDAEEFKPQRFSRGVSNASKKQAAFFPFGWGPKACVGQNFALIEAKLALSMILQHFSFELSPTYIHSPYYLLTVQPQHGAQIILRKV</sequence>
<evidence type="ECO:0000256" key="8">
    <source>
        <dbReference type="ARBA" id="ARBA00023004"/>
    </source>
</evidence>
<keyword evidence="8 11" id="KW-0408">Iron</keyword>
<dbReference type="Gene3D" id="1.10.630.10">
    <property type="entry name" value="Cytochrome P450"/>
    <property type="match status" value="1"/>
</dbReference>
<keyword evidence="9 12" id="KW-0503">Monooxygenase</keyword>
<dbReference type="PRINTS" id="PR00463">
    <property type="entry name" value="EP450I"/>
</dbReference>
<keyword evidence="6" id="KW-1133">Transmembrane helix</keyword>
<dbReference type="PROSITE" id="PS00086">
    <property type="entry name" value="CYTOCHROME_P450"/>
    <property type="match status" value="1"/>
</dbReference>
<dbReference type="PANTHER" id="PTHR24282:SF148">
    <property type="entry name" value="CYTOCHROME P450 72A15-LIKE"/>
    <property type="match status" value="1"/>
</dbReference>
<evidence type="ECO:0000256" key="7">
    <source>
        <dbReference type="ARBA" id="ARBA00023002"/>
    </source>
</evidence>
<evidence type="ECO:0000256" key="3">
    <source>
        <dbReference type="ARBA" id="ARBA00022617"/>
    </source>
</evidence>
<dbReference type="GO" id="GO:0016020">
    <property type="term" value="C:membrane"/>
    <property type="evidence" value="ECO:0007669"/>
    <property type="project" value="UniProtKB-SubCell"/>
</dbReference>
<keyword evidence="4" id="KW-0812">Transmembrane</keyword>
<keyword evidence="13" id="KW-1185">Reference proteome</keyword>
<gene>
    <name evidence="14" type="primary">LOC113462486</name>
</gene>
<dbReference type="InterPro" id="IPR036396">
    <property type="entry name" value="Cyt_P450_sf"/>
</dbReference>
<evidence type="ECO:0000256" key="2">
    <source>
        <dbReference type="ARBA" id="ARBA00010617"/>
    </source>
</evidence>
<dbReference type="GO" id="GO:0006629">
    <property type="term" value="P:lipid metabolic process"/>
    <property type="evidence" value="ECO:0007669"/>
    <property type="project" value="UniProtKB-ARBA"/>
</dbReference>
<comment type="subcellular location">
    <subcellularLocation>
        <location evidence="1">Membrane</location>
    </subcellularLocation>
</comment>
<dbReference type="PRINTS" id="PR00385">
    <property type="entry name" value="P450"/>
</dbReference>
<reference evidence="14" key="2">
    <citation type="submission" date="2025-08" db="UniProtKB">
        <authorList>
            <consortium name="RefSeq"/>
        </authorList>
    </citation>
    <scope>IDENTIFICATION</scope>
    <source>
        <tissue evidence="14">Young leaves</tissue>
    </source>
</reference>
<comment type="similarity">
    <text evidence="2 12">Belongs to the cytochrome P450 family.</text>
</comment>
<dbReference type="InterPro" id="IPR001128">
    <property type="entry name" value="Cyt_P450"/>
</dbReference>
<comment type="cofactor">
    <cofactor evidence="11">
        <name>heme</name>
        <dbReference type="ChEBI" id="CHEBI:30413"/>
    </cofactor>
</comment>
<dbReference type="InterPro" id="IPR017972">
    <property type="entry name" value="Cyt_P450_CS"/>
</dbReference>
<evidence type="ECO:0000256" key="5">
    <source>
        <dbReference type="ARBA" id="ARBA00022723"/>
    </source>
</evidence>
<organism evidence="13 14">
    <name type="scientific">Phoenix dactylifera</name>
    <name type="common">Date palm</name>
    <dbReference type="NCBI Taxonomy" id="42345"/>
    <lineage>
        <taxon>Eukaryota</taxon>
        <taxon>Viridiplantae</taxon>
        <taxon>Streptophyta</taxon>
        <taxon>Embryophyta</taxon>
        <taxon>Tracheophyta</taxon>
        <taxon>Spermatophyta</taxon>
        <taxon>Magnoliopsida</taxon>
        <taxon>Liliopsida</taxon>
        <taxon>Arecaceae</taxon>
        <taxon>Coryphoideae</taxon>
        <taxon>Phoeniceae</taxon>
        <taxon>Phoenix</taxon>
    </lineage>
</organism>
<evidence type="ECO:0000256" key="11">
    <source>
        <dbReference type="PIRSR" id="PIRSR602401-1"/>
    </source>
</evidence>
<dbReference type="GeneID" id="113462486"/>
<evidence type="ECO:0000256" key="12">
    <source>
        <dbReference type="RuleBase" id="RU000461"/>
    </source>
</evidence>
<dbReference type="PANTHER" id="PTHR24282">
    <property type="entry name" value="CYTOCHROME P450 FAMILY MEMBER"/>
    <property type="match status" value="1"/>
</dbReference>
<dbReference type="Proteomes" id="UP000228380">
    <property type="component" value="Chromosome 8"/>
</dbReference>
<keyword evidence="7 12" id="KW-0560">Oxidoreductase</keyword>
<proteinExistence type="inferred from homology"/>
<keyword evidence="10" id="KW-0472">Membrane</keyword>
<dbReference type="InterPro" id="IPR050665">
    <property type="entry name" value="Cytochrome_P450_Monooxygen"/>
</dbReference>
<dbReference type="GO" id="GO:0016705">
    <property type="term" value="F:oxidoreductase activity, acting on paired donors, with incorporation or reduction of molecular oxygen"/>
    <property type="evidence" value="ECO:0007669"/>
    <property type="project" value="InterPro"/>
</dbReference>
<evidence type="ECO:0000256" key="4">
    <source>
        <dbReference type="ARBA" id="ARBA00022692"/>
    </source>
</evidence>
<evidence type="ECO:0000313" key="13">
    <source>
        <dbReference type="Proteomes" id="UP000228380"/>
    </source>
</evidence>
<feature type="binding site" description="axial binding residue" evidence="11">
    <location>
        <position position="374"/>
    </location>
    <ligand>
        <name>heme</name>
        <dbReference type="ChEBI" id="CHEBI:30413"/>
    </ligand>
    <ligandPart>
        <name>Fe</name>
        <dbReference type="ChEBI" id="CHEBI:18248"/>
    </ligandPart>
</feature>
<dbReference type="GO" id="GO:0005506">
    <property type="term" value="F:iron ion binding"/>
    <property type="evidence" value="ECO:0007669"/>
    <property type="project" value="InterPro"/>
</dbReference>
<dbReference type="RefSeq" id="XP_026658851.2">
    <property type="nucleotide sequence ID" value="XM_026803050.2"/>
</dbReference>
<dbReference type="GO" id="GO:0004497">
    <property type="term" value="F:monooxygenase activity"/>
    <property type="evidence" value="ECO:0007669"/>
    <property type="project" value="UniProtKB-KW"/>
</dbReference>
<evidence type="ECO:0000256" key="6">
    <source>
        <dbReference type="ARBA" id="ARBA00022989"/>
    </source>
</evidence>
<dbReference type="GO" id="GO:0020037">
    <property type="term" value="F:heme binding"/>
    <property type="evidence" value="ECO:0007669"/>
    <property type="project" value="InterPro"/>
</dbReference>
<dbReference type="SUPFAM" id="SSF48264">
    <property type="entry name" value="Cytochrome P450"/>
    <property type="match status" value="1"/>
</dbReference>
<dbReference type="KEGG" id="pda:113462486"/>
<evidence type="ECO:0000313" key="14">
    <source>
        <dbReference type="RefSeq" id="XP_026658851.2"/>
    </source>
</evidence>
<name>A0A8B8J2A6_PHODC</name>
<reference evidence="13" key="1">
    <citation type="journal article" date="2019" name="Nat. Commun.">
        <title>Genome-wide association mapping of date palm fruit traits.</title>
        <authorList>
            <person name="Hazzouri K.M."/>
            <person name="Gros-Balthazard M."/>
            <person name="Flowers J.M."/>
            <person name="Copetti D."/>
            <person name="Lemansour A."/>
            <person name="Lebrun M."/>
            <person name="Masmoudi K."/>
            <person name="Ferrand S."/>
            <person name="Dhar M.I."/>
            <person name="Fresquez Z.A."/>
            <person name="Rosas U."/>
            <person name="Zhang J."/>
            <person name="Talag J."/>
            <person name="Lee S."/>
            <person name="Kudrna D."/>
            <person name="Powell R.F."/>
            <person name="Leitch I.J."/>
            <person name="Krueger R.R."/>
            <person name="Wing R.A."/>
            <person name="Amiri K.M.A."/>
            <person name="Purugganan M.D."/>
        </authorList>
    </citation>
    <scope>NUCLEOTIDE SEQUENCE [LARGE SCALE GENOMIC DNA]</scope>
    <source>
        <strain evidence="13">cv. Khalas</strain>
    </source>
</reference>
<accession>A0A8B8J2A6</accession>
<dbReference type="OrthoDB" id="1470350at2759"/>
<dbReference type="Pfam" id="PF00067">
    <property type="entry name" value="p450"/>
    <property type="match status" value="1"/>
</dbReference>
<evidence type="ECO:0000256" key="9">
    <source>
        <dbReference type="ARBA" id="ARBA00023033"/>
    </source>
</evidence>
<evidence type="ECO:0000256" key="10">
    <source>
        <dbReference type="ARBA" id="ARBA00023136"/>
    </source>
</evidence>
<dbReference type="AlphaFoldDB" id="A0A8B8J2A6"/>
<keyword evidence="5 11" id="KW-0479">Metal-binding</keyword>
<protein>
    <submittedName>
        <fullName evidence="14">Cytochrome P450 CYP72A219-like</fullName>
    </submittedName>
</protein>
<dbReference type="InterPro" id="IPR002401">
    <property type="entry name" value="Cyt_P450_E_grp-I"/>
</dbReference>
<keyword evidence="3 11" id="KW-0349">Heme</keyword>